<evidence type="ECO:0000259" key="9">
    <source>
        <dbReference type="PROSITE" id="PS50914"/>
    </source>
</evidence>
<comment type="caution">
    <text evidence="7">Lacks conserved residue(s) required for the propagation of feature annotation.</text>
</comment>
<dbReference type="KEGG" id="err:DVR09_01010"/>
<dbReference type="PANTHER" id="PTHR30221:SF1">
    <property type="entry name" value="SMALL-CONDUCTANCE MECHANOSENSITIVE CHANNEL"/>
    <property type="match status" value="1"/>
</dbReference>
<dbReference type="Pfam" id="PF04972">
    <property type="entry name" value="BON"/>
    <property type="match status" value="1"/>
</dbReference>
<feature type="domain" description="BON" evidence="9">
    <location>
        <begin position="31"/>
        <end position="101"/>
    </location>
</feature>
<dbReference type="SUPFAM" id="SSF50182">
    <property type="entry name" value="Sm-like ribonucleoproteins"/>
    <property type="match status" value="1"/>
</dbReference>
<dbReference type="Gene3D" id="1.10.287.1260">
    <property type="match status" value="1"/>
</dbReference>
<keyword evidence="4 7" id="KW-0812">Transmembrane</keyword>
<comment type="subunit">
    <text evidence="7">Homoheptamer.</text>
</comment>
<evidence type="ECO:0000256" key="7">
    <source>
        <dbReference type="RuleBase" id="RU369025"/>
    </source>
</evidence>
<keyword evidence="3" id="KW-1003">Cell membrane</keyword>
<dbReference type="GO" id="GO:0005886">
    <property type="term" value="C:plasma membrane"/>
    <property type="evidence" value="ECO:0007669"/>
    <property type="project" value="UniProtKB-SubCell"/>
</dbReference>
<keyword evidence="6 7" id="KW-0472">Membrane</keyword>
<dbReference type="Proteomes" id="UP000254508">
    <property type="component" value="Chromosome"/>
</dbReference>
<evidence type="ECO:0000256" key="6">
    <source>
        <dbReference type="ARBA" id="ARBA00023136"/>
    </source>
</evidence>
<keyword evidence="7" id="KW-0407">Ion channel</keyword>
<sequence>MPLAAQLDAPAEPVETPTPVQTIAATQEAGADEQIAERIAGIFAELPAFTGVEVEVSEGVVALSGTVPKAEDIDRAEAIVNRISGVVTIENGLERDLSVSADSAGISVLGERWNAFVSALPLIAAALGVWFLIAAAGYVIAGLGALWHRIAPNSFLAELIASAIRFVFFIGGLVVALDMIGATALLGAVLGGAGVIGIALGFAMRDTIENYVASLMLSLRQPFRANDWVQIDTYEGRVIRLTSRATVLMTLDGNHLRIPNGQVFRAVILNFTRNPQRRFQFELGVDADDDARAARQLGRDTLAGLDFVLDDPPPEARIIEVGDSNVVIRFLGWVDQRETDWWKAQSQAIPAVKRALEEAGFGLPEPIYRLRFDPRSATVPFATEATAGPAAQRDEKAKPVREITVTETEEDVRPADEIAAMVDEERRTGGEQDKDLLDTSRPVE</sequence>
<dbReference type="Pfam" id="PF00924">
    <property type="entry name" value="MS_channel_2nd"/>
    <property type="match status" value="1"/>
</dbReference>
<comment type="function">
    <text evidence="7">Mechanosensitive channel that participates in the regulation of osmotic pressure changes within the cell, opening in response to stretch forces in the membrane lipid bilayer, without the need for other proteins. Contributes to normal resistance to hypoosmotic shock. Forms an ion channel of 1.0 nanosiemens conductance with a slight preference for anions.</text>
</comment>
<organism evidence="10 11">
    <name type="scientific">Erythrobacter aureus</name>
    <dbReference type="NCBI Taxonomy" id="2182384"/>
    <lineage>
        <taxon>Bacteria</taxon>
        <taxon>Pseudomonadati</taxon>
        <taxon>Pseudomonadota</taxon>
        <taxon>Alphaproteobacteria</taxon>
        <taxon>Sphingomonadales</taxon>
        <taxon>Erythrobacteraceae</taxon>
        <taxon>Erythrobacter/Porphyrobacter group</taxon>
        <taxon>Erythrobacter</taxon>
    </lineage>
</organism>
<dbReference type="SUPFAM" id="SSF82689">
    <property type="entry name" value="Mechanosensitive channel protein MscS (YggB), C-terminal domain"/>
    <property type="match status" value="1"/>
</dbReference>
<keyword evidence="5 7" id="KW-1133">Transmembrane helix</keyword>
<protein>
    <recommendedName>
        <fullName evidence="7">Small-conductance mechanosensitive channel</fullName>
    </recommendedName>
</protein>
<evidence type="ECO:0000256" key="2">
    <source>
        <dbReference type="ARBA" id="ARBA00008017"/>
    </source>
</evidence>
<evidence type="ECO:0000256" key="8">
    <source>
        <dbReference type="SAM" id="MobiDB-lite"/>
    </source>
</evidence>
<feature type="compositionally biased region" description="Basic and acidic residues" evidence="8">
    <location>
        <begin position="423"/>
        <end position="444"/>
    </location>
</feature>
<keyword evidence="7" id="KW-0997">Cell inner membrane</keyword>
<evidence type="ECO:0000313" key="11">
    <source>
        <dbReference type="Proteomes" id="UP000254508"/>
    </source>
</evidence>
<evidence type="ECO:0000256" key="3">
    <source>
        <dbReference type="ARBA" id="ARBA00022475"/>
    </source>
</evidence>
<evidence type="ECO:0000256" key="4">
    <source>
        <dbReference type="ARBA" id="ARBA00022692"/>
    </source>
</evidence>
<keyword evidence="11" id="KW-1185">Reference proteome</keyword>
<name>A0A345YHJ0_9SPHN</name>
<dbReference type="Gene3D" id="3.30.70.100">
    <property type="match status" value="1"/>
</dbReference>
<dbReference type="InterPro" id="IPR049278">
    <property type="entry name" value="MS_channel_C"/>
</dbReference>
<dbReference type="InterPro" id="IPR006685">
    <property type="entry name" value="MscS_channel_2nd"/>
</dbReference>
<dbReference type="PANTHER" id="PTHR30221">
    <property type="entry name" value="SMALL-CONDUCTANCE MECHANOSENSITIVE CHANNEL"/>
    <property type="match status" value="1"/>
</dbReference>
<dbReference type="AlphaFoldDB" id="A0A345YHJ0"/>
<dbReference type="OrthoDB" id="9793781at2"/>
<dbReference type="InterPro" id="IPR010920">
    <property type="entry name" value="LSM_dom_sf"/>
</dbReference>
<dbReference type="Gene3D" id="3.30.1340.30">
    <property type="match status" value="1"/>
</dbReference>
<dbReference type="InterPro" id="IPR023408">
    <property type="entry name" value="MscS_beta-dom_sf"/>
</dbReference>
<dbReference type="InterPro" id="IPR011066">
    <property type="entry name" value="MscS_channel_C_sf"/>
</dbReference>
<evidence type="ECO:0000256" key="5">
    <source>
        <dbReference type="ARBA" id="ARBA00022989"/>
    </source>
</evidence>
<dbReference type="Pfam" id="PF21082">
    <property type="entry name" value="MS_channel_3rd"/>
    <property type="match status" value="1"/>
</dbReference>
<comment type="similarity">
    <text evidence="2 7">Belongs to the MscS (TC 1.A.23) family.</text>
</comment>
<keyword evidence="7" id="KW-0406">Ion transport</keyword>
<dbReference type="PROSITE" id="PS50914">
    <property type="entry name" value="BON"/>
    <property type="match status" value="1"/>
</dbReference>
<gene>
    <name evidence="10" type="ORF">DVR09_01010</name>
</gene>
<dbReference type="Gene3D" id="2.30.30.60">
    <property type="match status" value="1"/>
</dbReference>
<feature type="transmembrane region" description="Helical" evidence="7">
    <location>
        <begin position="122"/>
        <end position="147"/>
    </location>
</feature>
<dbReference type="InterPro" id="IPR045275">
    <property type="entry name" value="MscS_archaea/bacteria_type"/>
</dbReference>
<evidence type="ECO:0000256" key="1">
    <source>
        <dbReference type="ARBA" id="ARBA00004651"/>
    </source>
</evidence>
<dbReference type="GO" id="GO:0008381">
    <property type="term" value="F:mechanosensitive monoatomic ion channel activity"/>
    <property type="evidence" value="ECO:0007669"/>
    <property type="project" value="InterPro"/>
</dbReference>
<evidence type="ECO:0000313" key="10">
    <source>
        <dbReference type="EMBL" id="AXK43392.1"/>
    </source>
</evidence>
<keyword evidence="7" id="KW-0813">Transport</keyword>
<feature type="compositionally biased region" description="Basic and acidic residues" evidence="8">
    <location>
        <begin position="392"/>
        <end position="401"/>
    </location>
</feature>
<feature type="region of interest" description="Disordered" evidence="8">
    <location>
        <begin position="383"/>
        <end position="444"/>
    </location>
</feature>
<dbReference type="InterPro" id="IPR007055">
    <property type="entry name" value="BON_dom"/>
</dbReference>
<feature type="transmembrane region" description="Helical" evidence="7">
    <location>
        <begin position="184"/>
        <end position="204"/>
    </location>
</feature>
<feature type="transmembrane region" description="Helical" evidence="7">
    <location>
        <begin position="159"/>
        <end position="177"/>
    </location>
</feature>
<comment type="subcellular location">
    <subcellularLocation>
        <location evidence="7">Cell inner membrane</location>
        <topology evidence="7">Multi-pass membrane protein</topology>
    </subcellularLocation>
    <subcellularLocation>
        <location evidence="1">Cell membrane</location>
        <topology evidence="1">Multi-pass membrane protein</topology>
    </subcellularLocation>
</comment>
<accession>A0A345YHJ0</accession>
<proteinExistence type="inferred from homology"/>
<dbReference type="EMBL" id="CP031357">
    <property type="protein sequence ID" value="AXK43392.1"/>
    <property type="molecule type" value="Genomic_DNA"/>
</dbReference>
<reference evidence="11" key="1">
    <citation type="submission" date="2018-07" db="EMBL/GenBank/DDBJ databases">
        <title>Genome sequence of Erythrobacter strain YH-07, an antagonistic bacterium isolated from Yellow Sea.</title>
        <authorList>
            <person name="Tang T."/>
            <person name="Liu Q."/>
            <person name="Sun X."/>
        </authorList>
    </citation>
    <scope>NUCLEOTIDE SEQUENCE [LARGE SCALE GENOMIC DNA]</scope>
    <source>
        <strain evidence="11">YH-07</strain>
    </source>
</reference>